<accession>A0A8T3B1V6</accession>
<dbReference type="EMBL" id="JAGYWB010000012">
    <property type="protein sequence ID" value="KAI0501932.1"/>
    <property type="molecule type" value="Genomic_DNA"/>
</dbReference>
<reference evidence="1" key="1">
    <citation type="journal article" date="2022" name="Front. Genet.">
        <title>Chromosome-Scale Assembly of the Dendrobium nobile Genome Provides Insights Into the Molecular Mechanism of the Biosynthesis of the Medicinal Active Ingredient of Dendrobium.</title>
        <authorList>
            <person name="Xu Q."/>
            <person name="Niu S.-C."/>
            <person name="Li K.-L."/>
            <person name="Zheng P.-J."/>
            <person name="Zhang X.-J."/>
            <person name="Jia Y."/>
            <person name="Liu Y."/>
            <person name="Niu Y.-X."/>
            <person name="Yu L.-H."/>
            <person name="Chen D.-F."/>
            <person name="Zhang G.-Q."/>
        </authorList>
    </citation>
    <scope>NUCLEOTIDE SEQUENCE</scope>
    <source>
        <tissue evidence="1">Leaf</tissue>
    </source>
</reference>
<dbReference type="AlphaFoldDB" id="A0A8T3B1V6"/>
<dbReference type="Proteomes" id="UP000829196">
    <property type="component" value="Unassembled WGS sequence"/>
</dbReference>
<evidence type="ECO:0000313" key="1">
    <source>
        <dbReference type="EMBL" id="KAI0501932.1"/>
    </source>
</evidence>
<name>A0A8T3B1V6_DENNO</name>
<sequence length="119" mass="13160">MGRKLTGTQGWLSLELQLVKVFISKTILGSHSVINSEHCNLYVLDALSSFVAVFLDAYIASTLSNVSCYILIIKALFPKSPNFAINQKYHFDDVTSCISCFVQFGLVRAIDCCSTKTLN</sequence>
<comment type="caution">
    <text evidence="1">The sequence shown here is derived from an EMBL/GenBank/DDBJ whole genome shotgun (WGS) entry which is preliminary data.</text>
</comment>
<protein>
    <submittedName>
        <fullName evidence="1">Uncharacterized protein</fullName>
    </submittedName>
</protein>
<keyword evidence="2" id="KW-1185">Reference proteome</keyword>
<proteinExistence type="predicted"/>
<gene>
    <name evidence="1" type="ORF">KFK09_016877</name>
</gene>
<organism evidence="1 2">
    <name type="scientific">Dendrobium nobile</name>
    <name type="common">Orchid</name>
    <dbReference type="NCBI Taxonomy" id="94219"/>
    <lineage>
        <taxon>Eukaryota</taxon>
        <taxon>Viridiplantae</taxon>
        <taxon>Streptophyta</taxon>
        <taxon>Embryophyta</taxon>
        <taxon>Tracheophyta</taxon>
        <taxon>Spermatophyta</taxon>
        <taxon>Magnoliopsida</taxon>
        <taxon>Liliopsida</taxon>
        <taxon>Asparagales</taxon>
        <taxon>Orchidaceae</taxon>
        <taxon>Epidendroideae</taxon>
        <taxon>Malaxideae</taxon>
        <taxon>Dendrobiinae</taxon>
        <taxon>Dendrobium</taxon>
    </lineage>
</organism>
<evidence type="ECO:0000313" key="2">
    <source>
        <dbReference type="Proteomes" id="UP000829196"/>
    </source>
</evidence>